<dbReference type="Pfam" id="PF00057">
    <property type="entry name" value="Ldl_recept_a"/>
    <property type="match status" value="1"/>
</dbReference>
<evidence type="ECO:0000256" key="1">
    <source>
        <dbReference type="ARBA" id="ARBA00023157"/>
    </source>
</evidence>
<dbReference type="Gene3D" id="2.40.128.620">
    <property type="match status" value="1"/>
</dbReference>
<keyword evidence="3" id="KW-0732">Signal</keyword>
<comment type="caution">
    <text evidence="5">The sequence shown here is derived from an EMBL/GenBank/DDBJ whole genome shotgun (WGS) entry which is preliminary data.</text>
</comment>
<name>A0A8S4P1M1_OWEFU</name>
<evidence type="ECO:0000256" key="3">
    <source>
        <dbReference type="SAM" id="SignalP"/>
    </source>
</evidence>
<dbReference type="SUPFAM" id="SSF57424">
    <property type="entry name" value="LDL receptor-like module"/>
    <property type="match status" value="1"/>
</dbReference>
<gene>
    <name evidence="5" type="ORF">OFUS_LOCUS12842</name>
</gene>
<dbReference type="EMBL" id="CAIIXF020000006">
    <property type="protein sequence ID" value="CAH1787064.1"/>
    <property type="molecule type" value="Genomic_DNA"/>
</dbReference>
<accession>A0A8S4P1M1</accession>
<dbReference type="InterPro" id="IPR031639">
    <property type="entry name" value="Eryth_link_C"/>
</dbReference>
<comment type="caution">
    <text evidence="2">Lacks conserved residue(s) required for the propagation of feature annotation.</text>
</comment>
<feature type="signal peptide" evidence="3">
    <location>
        <begin position="1"/>
        <end position="15"/>
    </location>
</feature>
<reference evidence="5" key="1">
    <citation type="submission" date="2022-03" db="EMBL/GenBank/DDBJ databases">
        <authorList>
            <person name="Martin C."/>
        </authorList>
    </citation>
    <scope>NUCLEOTIDE SEQUENCE</scope>
</reference>
<feature type="domain" description="Annelid erythrocruorin linker subunit C-terminal" evidence="4">
    <location>
        <begin position="130"/>
        <end position="238"/>
    </location>
</feature>
<dbReference type="CDD" id="cd00112">
    <property type="entry name" value="LDLa"/>
    <property type="match status" value="1"/>
</dbReference>
<dbReference type="OrthoDB" id="10013209at2759"/>
<dbReference type="AlphaFoldDB" id="A0A8S4P1M1"/>
<protein>
    <recommendedName>
        <fullName evidence="4">Annelid erythrocruorin linker subunit C-terminal domain-containing protein</fullName>
    </recommendedName>
</protein>
<dbReference type="SUPFAM" id="SSF141480">
    <property type="entry name" value="Extracellular hemoglobin linker subunit, receptor domain"/>
    <property type="match status" value="1"/>
</dbReference>
<sequence>MKYLGLLLLVAYVAAGDKCNCQFSFPGGSYAGSSGVNTRLDAQTLRLGRLEQTIGNLEKKFSSSDSEYAEAVETLDYLNDQVESIRPKKCPEGEVECLDNGDCVDQLLVCDGVKDCFDNSDEQERVCTLPITVGDEFKGQLLSGNECLDGGFKSDVTVSITSITKLPWFPQRPKIGGRVVYRYSDGGTETAGSFKVSGYYNAAVATLSLSATDASDDIGLSAKFGAYNNNKAVATLNKIQKSGNRRYEAML</sequence>
<proteinExistence type="predicted"/>
<dbReference type="InterPro" id="IPR023415">
    <property type="entry name" value="LDLR_class-A_CS"/>
</dbReference>
<evidence type="ECO:0000313" key="5">
    <source>
        <dbReference type="EMBL" id="CAH1787064.1"/>
    </source>
</evidence>
<evidence type="ECO:0000313" key="6">
    <source>
        <dbReference type="Proteomes" id="UP000749559"/>
    </source>
</evidence>
<dbReference type="PROSITE" id="PS01209">
    <property type="entry name" value="LDLRA_1"/>
    <property type="match status" value="1"/>
</dbReference>
<dbReference type="SMART" id="SM00192">
    <property type="entry name" value="LDLa"/>
    <property type="match status" value="1"/>
</dbReference>
<keyword evidence="6" id="KW-1185">Reference proteome</keyword>
<keyword evidence="1" id="KW-1015">Disulfide bond</keyword>
<dbReference type="InterPro" id="IPR036055">
    <property type="entry name" value="LDL_receptor-like_sf"/>
</dbReference>
<organism evidence="5 6">
    <name type="scientific">Owenia fusiformis</name>
    <name type="common">Polychaete worm</name>
    <dbReference type="NCBI Taxonomy" id="6347"/>
    <lineage>
        <taxon>Eukaryota</taxon>
        <taxon>Metazoa</taxon>
        <taxon>Spiralia</taxon>
        <taxon>Lophotrochozoa</taxon>
        <taxon>Annelida</taxon>
        <taxon>Polychaeta</taxon>
        <taxon>Sedentaria</taxon>
        <taxon>Canalipalpata</taxon>
        <taxon>Sabellida</taxon>
        <taxon>Oweniida</taxon>
        <taxon>Oweniidae</taxon>
        <taxon>Owenia</taxon>
    </lineage>
</organism>
<dbReference type="Proteomes" id="UP000749559">
    <property type="component" value="Unassembled WGS sequence"/>
</dbReference>
<dbReference type="Pfam" id="PF16915">
    <property type="entry name" value="Eryth_link_C"/>
    <property type="match status" value="1"/>
</dbReference>
<evidence type="ECO:0000259" key="4">
    <source>
        <dbReference type="Pfam" id="PF16915"/>
    </source>
</evidence>
<dbReference type="PROSITE" id="PS50068">
    <property type="entry name" value="LDLRA_2"/>
    <property type="match status" value="1"/>
</dbReference>
<dbReference type="InterPro" id="IPR036153">
    <property type="entry name" value="Eryth_link_C_sf"/>
</dbReference>
<evidence type="ECO:0000256" key="2">
    <source>
        <dbReference type="PROSITE-ProRule" id="PRU00124"/>
    </source>
</evidence>
<dbReference type="InterPro" id="IPR002172">
    <property type="entry name" value="LDrepeatLR_classA_rpt"/>
</dbReference>
<feature type="chain" id="PRO_5035923423" description="Annelid erythrocruorin linker subunit C-terminal domain-containing protein" evidence="3">
    <location>
        <begin position="16"/>
        <end position="251"/>
    </location>
</feature>